<evidence type="ECO:0000256" key="5">
    <source>
        <dbReference type="ARBA" id="ARBA00022679"/>
    </source>
</evidence>
<dbReference type="InterPro" id="IPR023468">
    <property type="entry name" value="Riboflavin_kinase"/>
</dbReference>
<evidence type="ECO:0000256" key="6">
    <source>
        <dbReference type="ARBA" id="ARBA00022695"/>
    </source>
</evidence>
<keyword evidence="3 14" id="KW-0285">Flavoprotein</keyword>
<evidence type="ECO:0000256" key="14">
    <source>
        <dbReference type="PIRNR" id="PIRNR004491"/>
    </source>
</evidence>
<evidence type="ECO:0000256" key="10">
    <source>
        <dbReference type="ARBA" id="ARBA00022840"/>
    </source>
</evidence>
<evidence type="ECO:0000256" key="2">
    <source>
        <dbReference type="ARBA" id="ARBA00005201"/>
    </source>
</evidence>
<keyword evidence="10 14" id="KW-0067">ATP-binding</keyword>
<dbReference type="InterPro" id="IPR014729">
    <property type="entry name" value="Rossmann-like_a/b/a_fold"/>
</dbReference>
<comment type="catalytic activity">
    <reaction evidence="12 14">
        <text>riboflavin + ATP = FMN + ADP + H(+)</text>
        <dbReference type="Rhea" id="RHEA:14357"/>
        <dbReference type="ChEBI" id="CHEBI:15378"/>
        <dbReference type="ChEBI" id="CHEBI:30616"/>
        <dbReference type="ChEBI" id="CHEBI:57986"/>
        <dbReference type="ChEBI" id="CHEBI:58210"/>
        <dbReference type="ChEBI" id="CHEBI:456216"/>
        <dbReference type="EC" id="2.7.1.26"/>
    </reaction>
</comment>
<dbReference type="PANTHER" id="PTHR22749">
    <property type="entry name" value="RIBOFLAVIN KINASE/FMN ADENYLYLTRANSFERASE"/>
    <property type="match status" value="1"/>
</dbReference>
<dbReference type="EMBL" id="PXYV01000003">
    <property type="protein sequence ID" value="PSR23775.1"/>
    <property type="molecule type" value="Genomic_DNA"/>
</dbReference>
<dbReference type="NCBIfam" id="TIGR00083">
    <property type="entry name" value="ribF"/>
    <property type="match status" value="1"/>
</dbReference>
<keyword evidence="8 14" id="KW-0418">Kinase</keyword>
<dbReference type="PANTHER" id="PTHR22749:SF6">
    <property type="entry name" value="RIBOFLAVIN KINASE"/>
    <property type="match status" value="1"/>
</dbReference>
<keyword evidence="4 14" id="KW-0288">FMN</keyword>
<comment type="pathway">
    <text evidence="2 14">Cofactor biosynthesis; FMN biosynthesis; FMN from riboflavin (ATP route): step 1/1.</text>
</comment>
<dbReference type="GO" id="GO:0008531">
    <property type="term" value="F:riboflavin kinase activity"/>
    <property type="evidence" value="ECO:0007669"/>
    <property type="project" value="UniProtKB-UniRule"/>
</dbReference>
<evidence type="ECO:0000256" key="12">
    <source>
        <dbReference type="ARBA" id="ARBA00047880"/>
    </source>
</evidence>
<dbReference type="InterPro" id="IPR004821">
    <property type="entry name" value="Cyt_trans-like"/>
</dbReference>
<dbReference type="GO" id="GO:0009231">
    <property type="term" value="P:riboflavin biosynthetic process"/>
    <property type="evidence" value="ECO:0007669"/>
    <property type="project" value="InterPro"/>
</dbReference>
<keyword evidence="5 14" id="KW-0808">Transferase</keyword>
<proteinExistence type="inferred from homology"/>
<gene>
    <name evidence="16" type="primary">ribF</name>
    <name evidence="16" type="ORF">C7B45_01815</name>
</gene>
<dbReference type="AlphaFoldDB" id="A0A2T2WNF0"/>
<dbReference type="InterPro" id="IPR002606">
    <property type="entry name" value="Riboflavin_kinase_bac"/>
</dbReference>
<dbReference type="UniPathway" id="UPA00277">
    <property type="reaction ID" value="UER00407"/>
</dbReference>
<comment type="pathway">
    <text evidence="1 14">Cofactor biosynthesis; FAD biosynthesis; FAD from FMN: step 1/1.</text>
</comment>
<dbReference type="InterPro" id="IPR023465">
    <property type="entry name" value="Riboflavin_kinase_dom_sf"/>
</dbReference>
<evidence type="ECO:0000313" key="16">
    <source>
        <dbReference type="EMBL" id="PSR23775.1"/>
    </source>
</evidence>
<protein>
    <recommendedName>
        <fullName evidence="14">Riboflavin biosynthesis protein</fullName>
    </recommendedName>
    <domain>
        <recommendedName>
            <fullName evidence="14">Riboflavin kinase</fullName>
            <ecNumber evidence="14">2.7.1.26</ecNumber>
        </recommendedName>
        <alternativeName>
            <fullName evidence="14">Flavokinase</fullName>
        </alternativeName>
    </domain>
    <domain>
        <recommendedName>
            <fullName evidence="14">FMN adenylyltransferase</fullName>
            <ecNumber evidence="14">2.7.7.2</ecNumber>
        </recommendedName>
        <alternativeName>
            <fullName evidence="14">FAD pyrophosphorylase</fullName>
        </alternativeName>
        <alternativeName>
            <fullName evidence="14">FAD synthase</fullName>
        </alternativeName>
    </domain>
</protein>
<evidence type="ECO:0000256" key="1">
    <source>
        <dbReference type="ARBA" id="ARBA00004726"/>
    </source>
</evidence>
<feature type="domain" description="Riboflavin kinase" evidence="15">
    <location>
        <begin position="214"/>
        <end position="340"/>
    </location>
</feature>
<evidence type="ECO:0000256" key="7">
    <source>
        <dbReference type="ARBA" id="ARBA00022741"/>
    </source>
</evidence>
<dbReference type="SUPFAM" id="SSF52374">
    <property type="entry name" value="Nucleotidylyl transferase"/>
    <property type="match status" value="1"/>
</dbReference>
<dbReference type="SUPFAM" id="SSF82114">
    <property type="entry name" value="Riboflavin kinase-like"/>
    <property type="match status" value="1"/>
</dbReference>
<reference evidence="16 17" key="1">
    <citation type="journal article" date="2014" name="BMC Genomics">
        <title>Comparison of environmental and isolate Sulfobacillus genomes reveals diverse carbon, sulfur, nitrogen, and hydrogen metabolisms.</title>
        <authorList>
            <person name="Justice N.B."/>
            <person name="Norman A."/>
            <person name="Brown C.T."/>
            <person name="Singh A."/>
            <person name="Thomas B.C."/>
            <person name="Banfield J.F."/>
        </authorList>
    </citation>
    <scope>NUCLEOTIDE SEQUENCE [LARGE SCALE GENOMIC DNA]</scope>
    <source>
        <strain evidence="16">AMDSBA3</strain>
    </source>
</reference>
<evidence type="ECO:0000256" key="11">
    <source>
        <dbReference type="ARBA" id="ARBA00023268"/>
    </source>
</evidence>
<dbReference type="GO" id="GO:0006747">
    <property type="term" value="P:FAD biosynthetic process"/>
    <property type="evidence" value="ECO:0007669"/>
    <property type="project" value="UniProtKB-UniRule"/>
</dbReference>
<dbReference type="GO" id="GO:0005524">
    <property type="term" value="F:ATP binding"/>
    <property type="evidence" value="ECO:0007669"/>
    <property type="project" value="UniProtKB-UniRule"/>
</dbReference>
<dbReference type="Gene3D" id="2.40.30.30">
    <property type="entry name" value="Riboflavin kinase-like"/>
    <property type="match status" value="1"/>
</dbReference>
<dbReference type="InterPro" id="IPR015865">
    <property type="entry name" value="Riboflavin_kinase_bac/euk"/>
</dbReference>
<dbReference type="Gene3D" id="3.40.50.620">
    <property type="entry name" value="HUPs"/>
    <property type="match status" value="1"/>
</dbReference>
<dbReference type="EC" id="2.7.1.26" evidence="14"/>
<dbReference type="Proteomes" id="UP000241848">
    <property type="component" value="Unassembled WGS sequence"/>
</dbReference>
<comment type="caution">
    <text evidence="16">The sequence shown here is derived from an EMBL/GenBank/DDBJ whole genome shotgun (WGS) entry which is preliminary data.</text>
</comment>
<dbReference type="UniPathway" id="UPA00276">
    <property type="reaction ID" value="UER00406"/>
</dbReference>
<evidence type="ECO:0000256" key="8">
    <source>
        <dbReference type="ARBA" id="ARBA00022777"/>
    </source>
</evidence>
<evidence type="ECO:0000256" key="9">
    <source>
        <dbReference type="ARBA" id="ARBA00022827"/>
    </source>
</evidence>
<dbReference type="PIRSF" id="PIRSF004491">
    <property type="entry name" value="FAD_Synth"/>
    <property type="match status" value="1"/>
</dbReference>
<dbReference type="InterPro" id="IPR015864">
    <property type="entry name" value="FAD_synthase"/>
</dbReference>
<dbReference type="GO" id="GO:0009398">
    <property type="term" value="P:FMN biosynthetic process"/>
    <property type="evidence" value="ECO:0007669"/>
    <property type="project" value="UniProtKB-UniRule"/>
</dbReference>
<dbReference type="NCBIfam" id="TIGR00125">
    <property type="entry name" value="cyt_tran_rel"/>
    <property type="match status" value="1"/>
</dbReference>
<dbReference type="SMART" id="SM00904">
    <property type="entry name" value="Flavokinase"/>
    <property type="match status" value="1"/>
</dbReference>
<comment type="similarity">
    <text evidence="14">Belongs to the ribF family.</text>
</comment>
<dbReference type="FunFam" id="3.40.50.620:FF:000021">
    <property type="entry name" value="Riboflavin biosynthesis protein"/>
    <property type="match status" value="1"/>
</dbReference>
<evidence type="ECO:0000313" key="17">
    <source>
        <dbReference type="Proteomes" id="UP000241848"/>
    </source>
</evidence>
<keyword evidence="7 14" id="KW-0547">Nucleotide-binding</keyword>
<keyword evidence="9 14" id="KW-0274">FAD</keyword>
<sequence>MAGCWRWSTKVGCTPLWRSLGDSIAWSLRREFSVQVLTDRDALSGPTVVTIGNFDGVHLGHQALIQRALAVAQQQRQKMLVVTFDPHPASVLRGPLEHYLITPGALKLHYLDQTGVKWVRLLRFTPEFAQIPAETFLDRILAERLQASAVVVGYNFSFGRGGLGNVALLEEWGHRRRVEIVISPPYRDPGGAAVSSSAIREFIRQGALGQAQALLGHPFAVEGTIMHGDRRGRELQAPTLNLLWPLEQVAPPFGVYAGLATIADNAPRRAVCNFGVRPTFGESSPRLEVHLLDVELGEHYGEFLHLDLLHFMREERKFATPAELVSQIQRDIDESRRLLQDVELHSGSDTGTEQP</sequence>
<dbReference type="CDD" id="cd02064">
    <property type="entry name" value="FAD_synthetase_N"/>
    <property type="match status" value="1"/>
</dbReference>
<dbReference type="Pfam" id="PF06574">
    <property type="entry name" value="FAD_syn"/>
    <property type="match status" value="1"/>
</dbReference>
<dbReference type="GO" id="GO:0003919">
    <property type="term" value="F:FMN adenylyltransferase activity"/>
    <property type="evidence" value="ECO:0007669"/>
    <property type="project" value="UniProtKB-UniRule"/>
</dbReference>
<evidence type="ECO:0000256" key="3">
    <source>
        <dbReference type="ARBA" id="ARBA00022630"/>
    </source>
</evidence>
<evidence type="ECO:0000256" key="13">
    <source>
        <dbReference type="ARBA" id="ARBA00049494"/>
    </source>
</evidence>
<comment type="catalytic activity">
    <reaction evidence="13 14">
        <text>FMN + ATP + H(+) = FAD + diphosphate</text>
        <dbReference type="Rhea" id="RHEA:17237"/>
        <dbReference type="ChEBI" id="CHEBI:15378"/>
        <dbReference type="ChEBI" id="CHEBI:30616"/>
        <dbReference type="ChEBI" id="CHEBI:33019"/>
        <dbReference type="ChEBI" id="CHEBI:57692"/>
        <dbReference type="ChEBI" id="CHEBI:58210"/>
        <dbReference type="EC" id="2.7.7.2"/>
    </reaction>
</comment>
<evidence type="ECO:0000259" key="15">
    <source>
        <dbReference type="SMART" id="SM00904"/>
    </source>
</evidence>
<dbReference type="Pfam" id="PF01687">
    <property type="entry name" value="Flavokinase"/>
    <property type="match status" value="1"/>
</dbReference>
<keyword evidence="6 14" id="KW-0548">Nucleotidyltransferase</keyword>
<name>A0A2T2WNF0_9FIRM</name>
<organism evidence="16 17">
    <name type="scientific">Sulfobacillus acidophilus</name>
    <dbReference type="NCBI Taxonomy" id="53633"/>
    <lineage>
        <taxon>Bacteria</taxon>
        <taxon>Bacillati</taxon>
        <taxon>Bacillota</taxon>
        <taxon>Clostridia</taxon>
        <taxon>Eubacteriales</taxon>
        <taxon>Clostridiales Family XVII. Incertae Sedis</taxon>
        <taxon>Sulfobacillus</taxon>
    </lineage>
</organism>
<evidence type="ECO:0000256" key="4">
    <source>
        <dbReference type="ARBA" id="ARBA00022643"/>
    </source>
</evidence>
<dbReference type="EC" id="2.7.7.2" evidence="14"/>
<keyword evidence="11" id="KW-0511">Multifunctional enzyme</keyword>
<accession>A0A2T2WNF0</accession>